<evidence type="ECO:0000313" key="2">
    <source>
        <dbReference type="Proteomes" id="UP001159405"/>
    </source>
</evidence>
<dbReference type="Proteomes" id="UP001159405">
    <property type="component" value="Unassembled WGS sequence"/>
</dbReference>
<gene>
    <name evidence="1" type="ORF">PLOB_00049612</name>
</gene>
<protein>
    <submittedName>
        <fullName evidence="1">Uncharacterized protein</fullName>
    </submittedName>
</protein>
<accession>A0ABN8PYE6</accession>
<dbReference type="EMBL" id="CALNXK010000096">
    <property type="protein sequence ID" value="CAH3153466.1"/>
    <property type="molecule type" value="Genomic_DNA"/>
</dbReference>
<proteinExistence type="predicted"/>
<reference evidence="1 2" key="1">
    <citation type="submission" date="2022-05" db="EMBL/GenBank/DDBJ databases">
        <authorList>
            <consortium name="Genoscope - CEA"/>
            <person name="William W."/>
        </authorList>
    </citation>
    <scope>NUCLEOTIDE SEQUENCE [LARGE SCALE GENOMIC DNA]</scope>
</reference>
<evidence type="ECO:0000313" key="1">
    <source>
        <dbReference type="EMBL" id="CAH3153466.1"/>
    </source>
</evidence>
<organism evidence="1 2">
    <name type="scientific">Porites lobata</name>
    <dbReference type="NCBI Taxonomy" id="104759"/>
    <lineage>
        <taxon>Eukaryota</taxon>
        <taxon>Metazoa</taxon>
        <taxon>Cnidaria</taxon>
        <taxon>Anthozoa</taxon>
        <taxon>Hexacorallia</taxon>
        <taxon>Scleractinia</taxon>
        <taxon>Fungiina</taxon>
        <taxon>Poritidae</taxon>
        <taxon>Porites</taxon>
    </lineage>
</organism>
<sequence>MPHTKNTRFRVADFMKNRKEARQKAVEECRVLKAKLYRNKRKLDRLQTKVSRNYSVISDTVNIHLQLGNTDTSARTRPPTILVDGKSKMPPRTAAKRRHETLTHASAIHSGSKSNPDSAFDGMFDTLAKRCKVDKMKDYVLGQKTLKEKVASATFKKNVNAFESSAENAKRSIAVFYSSGVMGKRKYKSVRISLSMKTNETTKGRSAIIVMPNSKIIAI</sequence>
<name>A0ABN8PYE6_9CNID</name>
<comment type="caution">
    <text evidence="1">The sequence shown here is derived from an EMBL/GenBank/DDBJ whole genome shotgun (WGS) entry which is preliminary data.</text>
</comment>
<keyword evidence="2" id="KW-1185">Reference proteome</keyword>